<dbReference type="Proteomes" id="UP000019376">
    <property type="component" value="Unassembled WGS sequence"/>
</dbReference>
<dbReference type="STRING" id="933388.S7ZCY6"/>
<keyword evidence="2" id="KW-1185">Reference proteome</keyword>
<dbReference type="eggNOG" id="ENOG502QPY2">
    <property type="taxonomic scope" value="Eukaryota"/>
</dbReference>
<reference evidence="1 2" key="1">
    <citation type="journal article" date="2013" name="PLoS ONE">
        <title>Genomic and secretomic analyses reveal unique features of the lignocellulolytic enzyme system of Penicillium decumbens.</title>
        <authorList>
            <person name="Liu G."/>
            <person name="Zhang L."/>
            <person name="Wei X."/>
            <person name="Zou G."/>
            <person name="Qin Y."/>
            <person name="Ma L."/>
            <person name="Li J."/>
            <person name="Zheng H."/>
            <person name="Wang S."/>
            <person name="Wang C."/>
            <person name="Xun L."/>
            <person name="Zhao G.-P."/>
            <person name="Zhou Z."/>
            <person name="Qu Y."/>
        </authorList>
    </citation>
    <scope>NUCLEOTIDE SEQUENCE [LARGE SCALE GENOMIC DNA]</scope>
    <source>
        <strain evidence="2">114-2 / CGMCC 5302</strain>
    </source>
</reference>
<protein>
    <recommendedName>
        <fullName evidence="3">Transcription factor domain-containing protein</fullName>
    </recommendedName>
</protein>
<proteinExistence type="predicted"/>
<evidence type="ECO:0000313" key="2">
    <source>
        <dbReference type="Proteomes" id="UP000019376"/>
    </source>
</evidence>
<sequence length="294" mass="32740">MNTHPSNGIGRHKCKNSPSNEDAILGNVSLSADSQCLGFLSFSESNDELPALFDDFTFVQEQFHPNSQRLCLCGSSPEMAAENEALSFSELLKDDSEDILESSCQLQSEFAPFGLVWSRDARNTLQQIYLRDFLEQGWHAGEFKADFSHKSCIESDFCTAHGCDRQAGLSQKIWSPGLNPSIFHLPTDADHEIDLLMGCAATPFPLIVKAGKLVQNMWKMAENSVSIVSQAMDLKALLEQWTPPRCFDSPEDSSSEVQHSIQLAHAYHWATVLYLNQVVPKLPSEPIKSLANRF</sequence>
<accession>S7ZCY6</accession>
<dbReference type="InterPro" id="IPR021858">
    <property type="entry name" value="Fun_TF"/>
</dbReference>
<name>S7ZCY6_PENO1</name>
<organism evidence="1 2">
    <name type="scientific">Penicillium oxalicum (strain 114-2 / CGMCC 5302)</name>
    <name type="common">Penicillium decumbens</name>
    <dbReference type="NCBI Taxonomy" id="933388"/>
    <lineage>
        <taxon>Eukaryota</taxon>
        <taxon>Fungi</taxon>
        <taxon>Dikarya</taxon>
        <taxon>Ascomycota</taxon>
        <taxon>Pezizomycotina</taxon>
        <taxon>Eurotiomycetes</taxon>
        <taxon>Eurotiomycetidae</taxon>
        <taxon>Eurotiales</taxon>
        <taxon>Aspergillaceae</taxon>
        <taxon>Penicillium</taxon>
    </lineage>
</organism>
<dbReference type="HOGENOM" id="CLU_946996_0_0_1"/>
<dbReference type="OrthoDB" id="3886144at2759"/>
<dbReference type="AlphaFoldDB" id="S7ZCY6"/>
<gene>
    <name evidence="1" type="ORF">PDE_03446</name>
</gene>
<dbReference type="PhylomeDB" id="S7ZCY6"/>
<dbReference type="Pfam" id="PF11951">
    <property type="entry name" value="Fungal_trans_2"/>
    <property type="match status" value="1"/>
</dbReference>
<evidence type="ECO:0008006" key="3">
    <source>
        <dbReference type="Google" id="ProtNLM"/>
    </source>
</evidence>
<evidence type="ECO:0000313" key="1">
    <source>
        <dbReference type="EMBL" id="EPS28500.1"/>
    </source>
</evidence>
<dbReference type="EMBL" id="KB644411">
    <property type="protein sequence ID" value="EPS28500.1"/>
    <property type="molecule type" value="Genomic_DNA"/>
</dbReference>